<feature type="region of interest" description="Disordered" evidence="8">
    <location>
        <begin position="988"/>
        <end position="1181"/>
    </location>
</feature>
<dbReference type="PANTHER" id="PTHR38697:SF1">
    <property type="entry name" value="NUCLEAR PORE COMPLEX PROTEIN SIMILAR TO S. CEREVISIAE NUP2 (EUROFUNG)"/>
    <property type="match status" value="1"/>
</dbReference>
<evidence type="ECO:0000256" key="1">
    <source>
        <dbReference type="ARBA" id="ARBA00004567"/>
    </source>
</evidence>
<evidence type="ECO:0000256" key="4">
    <source>
        <dbReference type="ARBA" id="ARBA00022927"/>
    </source>
</evidence>
<keyword evidence="11" id="KW-1185">Reference proteome</keyword>
<feature type="compositionally biased region" description="Polar residues" evidence="8">
    <location>
        <begin position="402"/>
        <end position="419"/>
    </location>
</feature>
<dbReference type="Pfam" id="PF08911">
    <property type="entry name" value="NUP50"/>
    <property type="match status" value="1"/>
</dbReference>
<feature type="region of interest" description="Disordered" evidence="8">
    <location>
        <begin position="1205"/>
        <end position="1226"/>
    </location>
</feature>
<feature type="compositionally biased region" description="Low complexity" evidence="8">
    <location>
        <begin position="1108"/>
        <end position="1123"/>
    </location>
</feature>
<feature type="compositionally biased region" description="Polar residues" evidence="8">
    <location>
        <begin position="988"/>
        <end position="1010"/>
    </location>
</feature>
<feature type="compositionally biased region" description="Low complexity" evidence="8">
    <location>
        <begin position="130"/>
        <end position="146"/>
    </location>
</feature>
<comment type="subcellular location">
    <subcellularLocation>
        <location evidence="1">Nucleus</location>
        <location evidence="1">Nuclear pore complex</location>
    </subcellularLocation>
</comment>
<dbReference type="AlphaFoldDB" id="C1H2H1"/>
<feature type="compositionally biased region" description="Polar residues" evidence="8">
    <location>
        <begin position="319"/>
        <end position="355"/>
    </location>
</feature>
<accession>C1H2H1</accession>
<dbReference type="GeneID" id="9096311"/>
<reference evidence="10 11" key="1">
    <citation type="journal article" date="2011" name="PLoS Genet.">
        <title>Comparative genomic analysis of human fungal pathogens causing paracoccidioidomycosis.</title>
        <authorList>
            <person name="Desjardins C.A."/>
            <person name="Champion M.D."/>
            <person name="Holder J.W."/>
            <person name="Muszewska A."/>
            <person name="Goldberg J."/>
            <person name="Bailao A.M."/>
            <person name="Brigido M.M."/>
            <person name="Ferreira M.E."/>
            <person name="Garcia A.M."/>
            <person name="Grynberg M."/>
            <person name="Gujja S."/>
            <person name="Heiman D.I."/>
            <person name="Henn M.R."/>
            <person name="Kodira C.D."/>
            <person name="Leon-Narvaez H."/>
            <person name="Longo L.V."/>
            <person name="Ma L.J."/>
            <person name="Malavazi I."/>
            <person name="Matsuo A.L."/>
            <person name="Morais F.V."/>
            <person name="Pereira M."/>
            <person name="Rodriguez-Brito S."/>
            <person name="Sakthikumar S."/>
            <person name="Salem-Izacc S.M."/>
            <person name="Sykes S.M."/>
            <person name="Teixeira M.M."/>
            <person name="Vallejo M.C."/>
            <person name="Walter M.E."/>
            <person name="Yandava C."/>
            <person name="Young S."/>
            <person name="Zeng Q."/>
            <person name="Zucker J."/>
            <person name="Felipe M.S."/>
            <person name="Goldman G.H."/>
            <person name="Haas B.J."/>
            <person name="McEwen J.G."/>
            <person name="Nino-Vega G."/>
            <person name="Puccia R."/>
            <person name="San-Blas G."/>
            <person name="Soares C.M."/>
            <person name="Birren B.W."/>
            <person name="Cuomo C.A."/>
        </authorList>
    </citation>
    <scope>NUCLEOTIDE SEQUENCE [LARGE SCALE GENOMIC DNA]</scope>
    <source>
        <strain evidence="11">ATCC MYA-826 / Pb01</strain>
    </source>
</reference>
<feature type="compositionally biased region" description="Polar residues" evidence="8">
    <location>
        <begin position="72"/>
        <end position="89"/>
    </location>
</feature>
<feature type="domain" description="RanBD1" evidence="9">
    <location>
        <begin position="1230"/>
        <end position="1362"/>
    </location>
</feature>
<dbReference type="Proteomes" id="UP000002059">
    <property type="component" value="Partially assembled WGS sequence"/>
</dbReference>
<evidence type="ECO:0000256" key="6">
    <source>
        <dbReference type="ARBA" id="ARBA00023132"/>
    </source>
</evidence>
<feature type="compositionally biased region" description="Polar residues" evidence="8">
    <location>
        <begin position="547"/>
        <end position="559"/>
    </location>
</feature>
<dbReference type="InterPro" id="IPR000156">
    <property type="entry name" value="Ran_bind_dom"/>
</dbReference>
<dbReference type="GO" id="GO:0051028">
    <property type="term" value="P:mRNA transport"/>
    <property type="evidence" value="ECO:0007669"/>
    <property type="project" value="UniProtKB-KW"/>
</dbReference>
<dbReference type="InterPro" id="IPR015007">
    <property type="entry name" value="NUP2/50/61"/>
</dbReference>
<dbReference type="SUPFAM" id="SSF50729">
    <property type="entry name" value="PH domain-like"/>
    <property type="match status" value="1"/>
</dbReference>
<feature type="compositionally biased region" description="Polar residues" evidence="8">
    <location>
        <begin position="362"/>
        <end position="380"/>
    </location>
</feature>
<feature type="compositionally biased region" description="Acidic residues" evidence="8">
    <location>
        <begin position="58"/>
        <end position="71"/>
    </location>
</feature>
<feature type="compositionally biased region" description="Low complexity" evidence="8">
    <location>
        <begin position="560"/>
        <end position="569"/>
    </location>
</feature>
<dbReference type="GO" id="GO:0015031">
    <property type="term" value="P:protein transport"/>
    <property type="evidence" value="ECO:0007669"/>
    <property type="project" value="UniProtKB-KW"/>
</dbReference>
<gene>
    <name evidence="10" type="ORF">PAAG_04964</name>
</gene>
<evidence type="ECO:0000256" key="3">
    <source>
        <dbReference type="ARBA" id="ARBA00022816"/>
    </source>
</evidence>
<keyword evidence="3" id="KW-0509">mRNA transport</keyword>
<feature type="compositionally biased region" description="Polar residues" evidence="8">
    <location>
        <begin position="626"/>
        <end position="641"/>
    </location>
</feature>
<dbReference type="Pfam" id="PF00638">
    <property type="entry name" value="Ran_BP1"/>
    <property type="match status" value="1"/>
</dbReference>
<dbReference type="KEGG" id="pbl:PAAG_04964"/>
<dbReference type="OrthoDB" id="185618at2759"/>
<dbReference type="STRING" id="502779.C1H2H1"/>
<keyword evidence="5" id="KW-0811">Translocation</keyword>
<sequence length="1362" mass="141971">MELNPIRQHQLFTLVSMNFTSSTAFASSTTTNHHTPIQTPKIGQPRLSFPCPVRFVEKEEEEEEEEEEEDWLSTSGPLSMSKRTSQSQGGKDIGFGPEMSANPDDIPKRATAAQLAARKIKQARQRPRVASSSTATSSSQSFPSPFNTIDPNIVPPNSSAGTNGFSFNLSQSFPAPTPGPGTQTMQSPFFGDQNNTGVKLFGSQSGVTPPSSSFSFSACTNQEIKNPFSNMSSGFSQSQGGGFQGFQGNTFNIPGTANQGTPNNTSQPAQTPNIFGVSQPQQPQQTSFLFGGSKAPNATAPFSPAPPASAAPATSTAPFCQSSNTFGASSTSTSIFGTASQVRNPGDEMQTSPDNKTGAGANRQNQFFVSGVSQPSFTSPSGPPSLFQTSTPSTSKPFSSSIFQPKTSAGSTLFGNPNKSDVPAAPASAIGQPSPKFSFTPSKMAGSSIFGQASKPEEKAAATSTTSSDSATSSVPAFTNSFQAPSSAPFSLFGDNSKRKEQSSNQFASENQPSSSQSPAPPAASAPESSTLAATGTGLFGRISKPAESTTSASVSNSQPAPAAGTSPKSPSPAPAAPVFPSTPSSTSLFGRASKPAEITPATSMFGTPATSGASASTSAFSFTPRLNNLFQTSGNPSTATPEAKPKEDTQTTKSLFQTSSTETTSTTQSKPLFSSLSQDKPATSNIFGSKNPTASEKVPSTPPAPSPTPSFTTTTTVKPLFGAITNGGAISKAKESTPAKPTPSTKRKEPIIPKFRLSSYGPPAIPHELNNDERAEFDTQWRVHALNTSFKKNIATTDPSTDDLESLIEFYIIMRQTIGAPTNMRVLPRSGTKRKALVMEENSLRKKARDLDSIASQNGTADHHASSATSSFSTTDMNGSFSSEKSSDVTASFCSITSPPGKRKADYTANAAASSNEASKRSKLFGDNSASSSVFQKPASKSIFSLGGSQSESTKDTNHEKKTDDDADSTANGASDTLTVFATSYVSQSQRASTPSILTGPSSAASPTSGVDEAPTSPLSGGSESEHDSDASTESVSTEERESESSPTPPATSNGGGRSLFDRVELDENGKPVRQELPGAKGVDGINEPNPAEKDTIGSSIFATPKFSSSFNSPGSSSTSLFQTNGLDFKSPGTLSPLKPSPELSDSKSFPGIMAASPDASSPTSTPTPPPALVPTSVPATSTLFSGSTSSILPNGSSQLSPFSFSASTSADVSRATTPNLSDTGADEYEDAVEDLPQVDLLRGGAGEENEDELFDVRAKALQFKAAPGEDKPKWHIVGLGLLRILKHKTTGRSRVLLRADPSGRVLLNANLIAPVNYKNQGTAVQFLVPVDGAKPEQWVVRVKEEKMAVELAQVMEKNKK</sequence>
<keyword evidence="2" id="KW-0813">Transport</keyword>
<evidence type="ECO:0000256" key="2">
    <source>
        <dbReference type="ARBA" id="ARBA00022448"/>
    </source>
</evidence>
<dbReference type="PROSITE" id="PS50196">
    <property type="entry name" value="RANBD1"/>
    <property type="match status" value="1"/>
</dbReference>
<name>C1H2H1_PARBA</name>
<feature type="compositionally biased region" description="Polar residues" evidence="8">
    <location>
        <begin position="147"/>
        <end position="231"/>
    </location>
</feature>
<dbReference type="InterPro" id="IPR053074">
    <property type="entry name" value="NPC_Nucleoporin"/>
</dbReference>
<dbReference type="OMA" id="AFGNMFS"/>
<feature type="region of interest" description="Disordered" evidence="8">
    <location>
        <begin position="944"/>
        <end position="975"/>
    </location>
</feature>
<dbReference type="HOGENOM" id="CLU_255442_0_0_1"/>
<dbReference type="VEuPathDB" id="FungiDB:PAAG_04964"/>
<proteinExistence type="predicted"/>
<feature type="compositionally biased region" description="Basic and acidic residues" evidence="8">
    <location>
        <begin position="954"/>
        <end position="965"/>
    </location>
</feature>
<dbReference type="SMART" id="SM00160">
    <property type="entry name" value="RanBD"/>
    <property type="match status" value="1"/>
</dbReference>
<feature type="compositionally biased region" description="Polar residues" evidence="8">
    <location>
        <begin position="671"/>
        <end position="695"/>
    </location>
</feature>
<feature type="region of interest" description="Disordered" evidence="8">
    <location>
        <begin position="915"/>
        <end position="934"/>
    </location>
</feature>
<dbReference type="EMBL" id="KN294004">
    <property type="protein sequence ID" value="EEH33915.2"/>
    <property type="molecule type" value="Genomic_DNA"/>
</dbReference>
<feature type="region of interest" description="Disordered" evidence="8">
    <location>
        <begin position="856"/>
        <end position="886"/>
    </location>
</feature>
<dbReference type="PANTHER" id="PTHR38697">
    <property type="entry name" value="NUCLEAR PORE COMPLEX PROTEIN SIMILAR TO S. CEREVISIAE NUP2 (EUROFUNG)"/>
    <property type="match status" value="1"/>
</dbReference>
<dbReference type="Gene3D" id="2.30.29.30">
    <property type="entry name" value="Pleckstrin-homology domain (PH domain)/Phosphotyrosine-binding domain (PTB)"/>
    <property type="match status" value="1"/>
</dbReference>
<feature type="compositionally biased region" description="Basic and acidic residues" evidence="8">
    <location>
        <begin position="1061"/>
        <end position="1075"/>
    </location>
</feature>
<feature type="compositionally biased region" description="Low complexity" evidence="8">
    <location>
        <begin position="606"/>
        <end position="625"/>
    </location>
</feature>
<dbReference type="InterPro" id="IPR011993">
    <property type="entry name" value="PH-like_dom_sf"/>
</dbReference>
<feature type="compositionally biased region" description="Polar residues" evidence="8">
    <location>
        <begin position="475"/>
        <end position="489"/>
    </location>
</feature>
<feature type="compositionally biased region" description="Basic residues" evidence="8">
    <location>
        <begin position="118"/>
        <end position="127"/>
    </location>
</feature>
<keyword evidence="7" id="KW-0539">Nucleus</keyword>
<evidence type="ECO:0000256" key="5">
    <source>
        <dbReference type="ARBA" id="ARBA00023010"/>
    </source>
</evidence>
<feature type="compositionally biased region" description="Low complexity" evidence="8">
    <location>
        <begin position="508"/>
        <end position="518"/>
    </location>
</feature>
<feature type="compositionally biased region" description="Low complexity" evidence="8">
    <location>
        <begin position="389"/>
        <end position="401"/>
    </location>
</feature>
<evidence type="ECO:0000256" key="7">
    <source>
        <dbReference type="ARBA" id="ARBA00023242"/>
    </source>
</evidence>
<evidence type="ECO:0000259" key="9">
    <source>
        <dbReference type="PROSITE" id="PS50196"/>
    </source>
</evidence>
<feature type="compositionally biased region" description="Low complexity" evidence="8">
    <location>
        <begin position="1156"/>
        <end position="1166"/>
    </location>
</feature>
<feature type="compositionally biased region" description="Low complexity" evidence="8">
    <location>
        <begin position="658"/>
        <end position="670"/>
    </location>
</feature>
<feature type="compositionally biased region" description="Low complexity" evidence="8">
    <location>
        <begin position="461"/>
        <end position="474"/>
    </location>
</feature>
<evidence type="ECO:0000256" key="8">
    <source>
        <dbReference type="SAM" id="MobiDB-lite"/>
    </source>
</evidence>
<evidence type="ECO:0000313" key="10">
    <source>
        <dbReference type="EMBL" id="EEH33915.2"/>
    </source>
</evidence>
<evidence type="ECO:0000313" key="11">
    <source>
        <dbReference type="Proteomes" id="UP000002059"/>
    </source>
</evidence>
<dbReference type="CDD" id="cd13170">
    <property type="entry name" value="RanBD_NUP50"/>
    <property type="match status" value="1"/>
</dbReference>
<keyword evidence="4" id="KW-0653">Protein transport</keyword>
<keyword evidence="6" id="KW-0906">Nuclear pore complex</keyword>
<feature type="compositionally biased region" description="Polar residues" evidence="8">
    <location>
        <begin position="249"/>
        <end position="288"/>
    </location>
</feature>
<dbReference type="GO" id="GO:0005643">
    <property type="term" value="C:nuclear pore"/>
    <property type="evidence" value="ECO:0007669"/>
    <property type="project" value="UniProtKB-SubCell"/>
</dbReference>
<protein>
    <recommendedName>
        <fullName evidence="9">RanBD1 domain-containing protein</fullName>
    </recommendedName>
</protein>
<feature type="compositionally biased region" description="Low complexity" evidence="8">
    <location>
        <begin position="867"/>
        <end position="877"/>
    </location>
</feature>
<feature type="region of interest" description="Disordered" evidence="8">
    <location>
        <begin position="54"/>
        <end position="748"/>
    </location>
</feature>
<feature type="compositionally biased region" description="Low complexity" evidence="8">
    <location>
        <begin position="579"/>
        <end position="588"/>
    </location>
</feature>
<organism evidence="10 11">
    <name type="scientific">Paracoccidioides lutzii (strain ATCC MYA-826 / Pb01)</name>
    <name type="common">Paracoccidioides brasiliensis</name>
    <dbReference type="NCBI Taxonomy" id="502779"/>
    <lineage>
        <taxon>Eukaryota</taxon>
        <taxon>Fungi</taxon>
        <taxon>Dikarya</taxon>
        <taxon>Ascomycota</taxon>
        <taxon>Pezizomycotina</taxon>
        <taxon>Eurotiomycetes</taxon>
        <taxon>Eurotiomycetidae</taxon>
        <taxon>Onygenales</taxon>
        <taxon>Ajellomycetaceae</taxon>
        <taxon>Paracoccidioides</taxon>
    </lineage>
</organism>
<dbReference type="eggNOG" id="KOG0866">
    <property type="taxonomic scope" value="Eukaryota"/>
</dbReference>
<dbReference type="RefSeq" id="XP_015699651.1">
    <property type="nucleotide sequence ID" value="XM_015845425.1"/>
</dbReference>